<dbReference type="PANTHER" id="PTHR36156:SF2">
    <property type="entry name" value="CUPIN TYPE-2 DOMAIN-CONTAINING PROTEIN"/>
    <property type="match status" value="1"/>
</dbReference>
<evidence type="ECO:0000313" key="4">
    <source>
        <dbReference type="Proteomes" id="UP000277007"/>
    </source>
</evidence>
<keyword evidence="4" id="KW-1185">Reference proteome</keyword>
<dbReference type="CDD" id="cd02236">
    <property type="entry name" value="cupin_CV2614-like"/>
    <property type="match status" value="1"/>
</dbReference>
<evidence type="ECO:0000256" key="1">
    <source>
        <dbReference type="SAM" id="MobiDB-lite"/>
    </source>
</evidence>
<comment type="caution">
    <text evidence="3">The sequence shown here is derived from an EMBL/GenBank/DDBJ whole genome shotgun (WGS) entry which is preliminary data.</text>
</comment>
<accession>A0A3S0I2M4</accession>
<reference evidence="3 4" key="1">
    <citation type="submission" date="2018-12" db="EMBL/GenBank/DDBJ databases">
        <authorList>
            <person name="Yang Y."/>
        </authorList>
    </citation>
    <scope>NUCLEOTIDE SEQUENCE [LARGE SCALE GENOMIC DNA]</scope>
    <source>
        <strain evidence="3 4">L-25-5w-1</strain>
    </source>
</reference>
<proteinExistence type="predicted"/>
<dbReference type="SUPFAM" id="SSF51182">
    <property type="entry name" value="RmlC-like cupins"/>
    <property type="match status" value="1"/>
</dbReference>
<dbReference type="InterPro" id="IPR011051">
    <property type="entry name" value="RmlC_Cupin_sf"/>
</dbReference>
<dbReference type="InterPro" id="IPR047142">
    <property type="entry name" value="OryJ/VirC-like"/>
</dbReference>
<name>A0A3S0I2M4_9PROT</name>
<dbReference type="AlphaFoldDB" id="A0A3S0I2M4"/>
<dbReference type="Gene3D" id="2.60.120.10">
    <property type="entry name" value="Jelly Rolls"/>
    <property type="match status" value="1"/>
</dbReference>
<evidence type="ECO:0000259" key="2">
    <source>
        <dbReference type="Pfam" id="PF07883"/>
    </source>
</evidence>
<sequence length="202" mass="20853">MVVFFSKTLNDFAPSRSIASGAARHLGGLALALVLACGVVGGARAHGTHDDDHHQDGPLAAQVAQSAGAVTSTLLLETSTHGDGVPIVYPKGTPLITARITQIPPGAVIPKHRHPIPLFVYMLEGELTLHVDNGTIRVAKEGEAFMEASNWHYGQNAGTKTVRLLAVYPGEVGAPLSVRAPDPASATAPGPAAAMEPAKPAQ</sequence>
<protein>
    <submittedName>
        <fullName evidence="3">Cupin domain-containing protein</fullName>
    </submittedName>
</protein>
<dbReference type="InterPro" id="IPR014710">
    <property type="entry name" value="RmlC-like_jellyroll"/>
</dbReference>
<gene>
    <name evidence="3" type="ORF">EJ903_06385</name>
</gene>
<dbReference type="Pfam" id="PF07883">
    <property type="entry name" value="Cupin_2"/>
    <property type="match status" value="1"/>
</dbReference>
<feature type="domain" description="Cupin type-2" evidence="2">
    <location>
        <begin position="101"/>
        <end position="168"/>
    </location>
</feature>
<organism evidence="3 4">
    <name type="scientific">Azospirillum griseum</name>
    <dbReference type="NCBI Taxonomy" id="2496639"/>
    <lineage>
        <taxon>Bacteria</taxon>
        <taxon>Pseudomonadati</taxon>
        <taxon>Pseudomonadota</taxon>
        <taxon>Alphaproteobacteria</taxon>
        <taxon>Rhodospirillales</taxon>
        <taxon>Azospirillaceae</taxon>
        <taxon>Azospirillum</taxon>
    </lineage>
</organism>
<dbReference type="OrthoDB" id="287220at2"/>
<feature type="compositionally biased region" description="Low complexity" evidence="1">
    <location>
        <begin position="180"/>
        <end position="202"/>
    </location>
</feature>
<evidence type="ECO:0000313" key="3">
    <source>
        <dbReference type="EMBL" id="RTR22449.1"/>
    </source>
</evidence>
<dbReference type="PANTHER" id="PTHR36156">
    <property type="entry name" value="SLR2101 PROTEIN"/>
    <property type="match status" value="1"/>
</dbReference>
<dbReference type="Proteomes" id="UP000277007">
    <property type="component" value="Unassembled WGS sequence"/>
</dbReference>
<feature type="region of interest" description="Disordered" evidence="1">
    <location>
        <begin position="179"/>
        <end position="202"/>
    </location>
</feature>
<dbReference type="InterPro" id="IPR013096">
    <property type="entry name" value="Cupin_2"/>
</dbReference>
<dbReference type="EMBL" id="RXMA01000004">
    <property type="protein sequence ID" value="RTR22449.1"/>
    <property type="molecule type" value="Genomic_DNA"/>
</dbReference>